<reference evidence="1 2" key="1">
    <citation type="journal article" date="2008" name="PLoS Genet.">
        <title>Genomic islands in the pathogenic filamentous fungus Aspergillus fumigatus.</title>
        <authorList>
            <person name="Fedorova N.D."/>
            <person name="Khaldi N."/>
            <person name="Joardar V.S."/>
            <person name="Maiti R."/>
            <person name="Amedeo P."/>
            <person name="Anderson M.J."/>
            <person name="Crabtree J."/>
            <person name="Silva J.C."/>
            <person name="Badger J.H."/>
            <person name="Albarraq A."/>
            <person name="Angiuoli S."/>
            <person name="Bussey H."/>
            <person name="Bowyer P."/>
            <person name="Cotty P.J."/>
            <person name="Dyer P.S."/>
            <person name="Egan A."/>
            <person name="Galens K."/>
            <person name="Fraser-Liggett C.M."/>
            <person name="Haas B.J."/>
            <person name="Inman J.M."/>
            <person name="Kent R."/>
            <person name="Lemieux S."/>
            <person name="Malavazi I."/>
            <person name="Orvis J."/>
            <person name="Roemer T."/>
            <person name="Ronning C.M."/>
            <person name="Sundaram J.P."/>
            <person name="Sutton G."/>
            <person name="Turner G."/>
            <person name="Venter J.C."/>
            <person name="White O.R."/>
            <person name="Whitty B.R."/>
            <person name="Youngman P."/>
            <person name="Wolfe K.H."/>
            <person name="Goldman G.H."/>
            <person name="Wortman J.R."/>
            <person name="Jiang B."/>
            <person name="Denning D.W."/>
            <person name="Nierman W.C."/>
        </authorList>
    </citation>
    <scope>NUCLEOTIDE SEQUENCE [LARGE SCALE GENOMIC DNA]</scope>
    <source>
        <strain evidence="2">CBS 144.89 / FGSC A1163 / CEA10</strain>
    </source>
</reference>
<sequence>MSKFCFDEFTVADDTNIIITYHQEPSTTFPCASALTACTGSTNLHVHSS</sequence>
<dbReference type="EMBL" id="DS499595">
    <property type="protein sequence ID" value="EDP54075.1"/>
    <property type="molecule type" value="Genomic_DNA"/>
</dbReference>
<dbReference type="AlphaFoldDB" id="B0XV09"/>
<proteinExistence type="predicted"/>
<keyword evidence="2" id="KW-1185">Reference proteome</keyword>
<evidence type="ECO:0000313" key="1">
    <source>
        <dbReference type="EMBL" id="EDP54075.1"/>
    </source>
</evidence>
<dbReference type="VEuPathDB" id="FungiDB:AFUB_021250"/>
<evidence type="ECO:0000313" key="2">
    <source>
        <dbReference type="Proteomes" id="UP000001699"/>
    </source>
</evidence>
<dbReference type="Proteomes" id="UP000001699">
    <property type="component" value="Unassembled WGS sequence"/>
</dbReference>
<accession>B0XV09</accession>
<name>B0XV09_ASPFC</name>
<organism evidence="1 2">
    <name type="scientific">Aspergillus fumigatus (strain CBS 144.89 / FGSC A1163 / CEA10)</name>
    <name type="common">Neosartorya fumigata</name>
    <dbReference type="NCBI Taxonomy" id="451804"/>
    <lineage>
        <taxon>Eukaryota</taxon>
        <taxon>Fungi</taxon>
        <taxon>Dikarya</taxon>
        <taxon>Ascomycota</taxon>
        <taxon>Pezizomycotina</taxon>
        <taxon>Eurotiomycetes</taxon>
        <taxon>Eurotiomycetidae</taxon>
        <taxon>Eurotiales</taxon>
        <taxon>Aspergillaceae</taxon>
        <taxon>Aspergillus</taxon>
        <taxon>Aspergillus subgen. Fumigati</taxon>
    </lineage>
</organism>
<protein>
    <submittedName>
        <fullName evidence="1">Uncharacterized protein</fullName>
    </submittedName>
</protein>
<dbReference type="OrthoDB" id="10300921at2759"/>
<gene>
    <name evidence="1" type="ORF">AFUB_021250</name>
</gene>
<dbReference type="HOGENOM" id="CLU_3142742_0_0_1"/>